<keyword evidence="3" id="KW-1185">Reference proteome</keyword>
<reference evidence="2 3" key="1">
    <citation type="submission" date="2020-10" db="EMBL/GenBank/DDBJ databases">
        <title>The Coptis chinensis genome and diversification of protoberbering-type alkaloids.</title>
        <authorList>
            <person name="Wang B."/>
            <person name="Shu S."/>
            <person name="Song C."/>
            <person name="Liu Y."/>
        </authorList>
    </citation>
    <scope>NUCLEOTIDE SEQUENCE [LARGE SCALE GENOMIC DNA]</scope>
    <source>
        <strain evidence="2">HL-2020</strain>
        <tissue evidence="2">Leaf</tissue>
    </source>
</reference>
<feature type="coiled-coil region" evidence="1">
    <location>
        <begin position="149"/>
        <end position="179"/>
    </location>
</feature>
<sequence length="248" mass="28869">MTLFVSSGASGIAWPFPKHVETLEAMWSVSWAASDHSELIEKFRSGITVVRSKFQDALFSFWPLNCSSYVRLHGVYRSTETAIARSVVIGTWCLREGFFRETCFPWIAKWSMERLADEVPKTFKLENVLNCNIKVKLELTKEEKEALYPEHHQSEAESLRRENAELKRENEELRKLISNDLRGELGRLMRIVCEESLEDMFENHEHRDVDIVEGVENRDVDLGEEEGKRESELSRKSWLKRKSCLRVG</sequence>
<accession>A0A835IPW8</accession>
<proteinExistence type="predicted"/>
<dbReference type="AlphaFoldDB" id="A0A835IPW8"/>
<dbReference type="EMBL" id="JADFTS010000002">
    <property type="protein sequence ID" value="KAF9621606.1"/>
    <property type="molecule type" value="Genomic_DNA"/>
</dbReference>
<evidence type="ECO:0000313" key="2">
    <source>
        <dbReference type="EMBL" id="KAF9621606.1"/>
    </source>
</evidence>
<evidence type="ECO:0000256" key="1">
    <source>
        <dbReference type="SAM" id="Coils"/>
    </source>
</evidence>
<organism evidence="2 3">
    <name type="scientific">Coptis chinensis</name>
    <dbReference type="NCBI Taxonomy" id="261450"/>
    <lineage>
        <taxon>Eukaryota</taxon>
        <taxon>Viridiplantae</taxon>
        <taxon>Streptophyta</taxon>
        <taxon>Embryophyta</taxon>
        <taxon>Tracheophyta</taxon>
        <taxon>Spermatophyta</taxon>
        <taxon>Magnoliopsida</taxon>
        <taxon>Ranunculales</taxon>
        <taxon>Ranunculaceae</taxon>
        <taxon>Coptidoideae</taxon>
        <taxon>Coptis</taxon>
    </lineage>
</organism>
<comment type="caution">
    <text evidence="2">The sequence shown here is derived from an EMBL/GenBank/DDBJ whole genome shotgun (WGS) entry which is preliminary data.</text>
</comment>
<keyword evidence="1" id="KW-0175">Coiled coil</keyword>
<protein>
    <submittedName>
        <fullName evidence="2">Uncharacterized protein</fullName>
    </submittedName>
</protein>
<evidence type="ECO:0000313" key="3">
    <source>
        <dbReference type="Proteomes" id="UP000631114"/>
    </source>
</evidence>
<name>A0A835IPW8_9MAGN</name>
<gene>
    <name evidence="2" type="ORF">IFM89_024552</name>
</gene>
<dbReference type="Proteomes" id="UP000631114">
    <property type="component" value="Unassembled WGS sequence"/>
</dbReference>